<evidence type="ECO:0000313" key="8">
    <source>
        <dbReference type="EMBL" id="KZT08811.1"/>
    </source>
</evidence>
<dbReference type="SUPFAM" id="SSF51045">
    <property type="entry name" value="WW domain"/>
    <property type="match status" value="1"/>
</dbReference>
<sequence>MSLPWEVRMSSSRKLPYFYNTETSQSVWEPPEELTQEEIDALPGAKEHLLNQGAGARPAQVRASHLLVKHKGSRRPSSWKEANITRSKEEAIEILKGYAAEIDGSPEKFAELASVHSDCSSHAKGGDLGWFGPGQMQKPFEDATYGLQVGQISDVISTDSGVHLILRTG</sequence>
<dbReference type="Proteomes" id="UP000076871">
    <property type="component" value="Unassembled WGS sequence"/>
</dbReference>
<dbReference type="GO" id="GO:0005829">
    <property type="term" value="C:cytosol"/>
    <property type="evidence" value="ECO:0007669"/>
    <property type="project" value="TreeGrafter"/>
</dbReference>
<evidence type="ECO:0000256" key="5">
    <source>
        <dbReference type="RuleBase" id="RU363014"/>
    </source>
</evidence>
<dbReference type="OrthoDB" id="2530521at2759"/>
<keyword evidence="3 4" id="KW-0413">Isomerase</keyword>
<evidence type="ECO:0000256" key="1">
    <source>
        <dbReference type="ARBA" id="ARBA00000971"/>
    </source>
</evidence>
<dbReference type="PROSITE" id="PS01096">
    <property type="entry name" value="PPIC_PPIASE_1"/>
    <property type="match status" value="1"/>
</dbReference>
<protein>
    <recommendedName>
        <fullName evidence="5">Peptidyl-prolyl cis-trans isomerase</fullName>
        <ecNumber evidence="5">5.2.1.8</ecNumber>
    </recommendedName>
</protein>
<feature type="domain" description="PpiC" evidence="7">
    <location>
        <begin position="58"/>
        <end position="169"/>
    </location>
</feature>
<dbReference type="InParanoid" id="A0A165FDN8"/>
<dbReference type="GeneID" id="63823323"/>
<evidence type="ECO:0000313" key="9">
    <source>
        <dbReference type="Proteomes" id="UP000076871"/>
    </source>
</evidence>
<evidence type="ECO:0000259" key="7">
    <source>
        <dbReference type="PROSITE" id="PS50198"/>
    </source>
</evidence>
<feature type="domain" description="WW" evidence="6">
    <location>
        <begin position="1"/>
        <end position="33"/>
    </location>
</feature>
<dbReference type="GO" id="GO:0003755">
    <property type="term" value="F:peptidyl-prolyl cis-trans isomerase activity"/>
    <property type="evidence" value="ECO:0007669"/>
    <property type="project" value="UniProtKB-UniRule"/>
</dbReference>
<dbReference type="PANTHER" id="PTHR10657:SF4">
    <property type="entry name" value="PEPTIDYL-PROLYL CIS-TRANS ISOMERASE-RELATED"/>
    <property type="match status" value="1"/>
</dbReference>
<dbReference type="PROSITE" id="PS50020">
    <property type="entry name" value="WW_DOMAIN_2"/>
    <property type="match status" value="1"/>
</dbReference>
<dbReference type="InterPro" id="IPR036020">
    <property type="entry name" value="WW_dom_sf"/>
</dbReference>
<dbReference type="InterPro" id="IPR046357">
    <property type="entry name" value="PPIase_dom_sf"/>
</dbReference>
<dbReference type="InterPro" id="IPR023058">
    <property type="entry name" value="PPIase_PpiC_CS"/>
</dbReference>
<dbReference type="GO" id="GO:0080090">
    <property type="term" value="P:regulation of primary metabolic process"/>
    <property type="evidence" value="ECO:0007669"/>
    <property type="project" value="UniProtKB-ARBA"/>
</dbReference>
<dbReference type="AlphaFoldDB" id="A0A165FDN8"/>
<dbReference type="InterPro" id="IPR000297">
    <property type="entry name" value="PPIase_PpiC"/>
</dbReference>
<dbReference type="SUPFAM" id="SSF54534">
    <property type="entry name" value="FKBP-like"/>
    <property type="match status" value="1"/>
</dbReference>
<dbReference type="SMART" id="SM00456">
    <property type="entry name" value="WW"/>
    <property type="match status" value="1"/>
</dbReference>
<dbReference type="STRING" id="1314785.A0A165FDN8"/>
<dbReference type="InterPro" id="IPR001202">
    <property type="entry name" value="WW_dom"/>
</dbReference>
<dbReference type="Gene3D" id="3.10.50.40">
    <property type="match status" value="1"/>
</dbReference>
<dbReference type="Pfam" id="PF00639">
    <property type="entry name" value="Rotamase"/>
    <property type="match status" value="1"/>
</dbReference>
<dbReference type="FunFam" id="3.10.50.40:FF:000010">
    <property type="entry name" value="Peptidyl-prolyl cis-trans isomerase Pin1"/>
    <property type="match status" value="1"/>
</dbReference>
<dbReference type="PROSITE" id="PS50198">
    <property type="entry name" value="PPIC_PPIASE_2"/>
    <property type="match status" value="1"/>
</dbReference>
<reference evidence="8 9" key="1">
    <citation type="journal article" date="2016" name="Mol. Biol. Evol.">
        <title>Comparative Genomics of Early-Diverging Mushroom-Forming Fungi Provides Insights into the Origins of Lignocellulose Decay Capabilities.</title>
        <authorList>
            <person name="Nagy L.G."/>
            <person name="Riley R."/>
            <person name="Tritt A."/>
            <person name="Adam C."/>
            <person name="Daum C."/>
            <person name="Floudas D."/>
            <person name="Sun H."/>
            <person name="Yadav J.S."/>
            <person name="Pangilinan J."/>
            <person name="Larsson K.H."/>
            <person name="Matsuura K."/>
            <person name="Barry K."/>
            <person name="Labutti K."/>
            <person name="Kuo R."/>
            <person name="Ohm R.A."/>
            <person name="Bhattacharya S.S."/>
            <person name="Shirouzu T."/>
            <person name="Yoshinaga Y."/>
            <person name="Martin F.M."/>
            <person name="Grigoriev I.V."/>
            <person name="Hibbett D.S."/>
        </authorList>
    </citation>
    <scope>NUCLEOTIDE SEQUENCE [LARGE SCALE GENOMIC DNA]</scope>
    <source>
        <strain evidence="8 9">93-53</strain>
    </source>
</reference>
<dbReference type="GO" id="GO:0005634">
    <property type="term" value="C:nucleus"/>
    <property type="evidence" value="ECO:0007669"/>
    <property type="project" value="TreeGrafter"/>
</dbReference>
<dbReference type="GO" id="GO:0060255">
    <property type="term" value="P:regulation of macromolecule metabolic process"/>
    <property type="evidence" value="ECO:0007669"/>
    <property type="project" value="UniProtKB-ARBA"/>
</dbReference>
<comment type="catalytic activity">
    <reaction evidence="1 5">
        <text>[protein]-peptidylproline (omega=180) = [protein]-peptidylproline (omega=0)</text>
        <dbReference type="Rhea" id="RHEA:16237"/>
        <dbReference type="Rhea" id="RHEA-COMP:10747"/>
        <dbReference type="Rhea" id="RHEA-COMP:10748"/>
        <dbReference type="ChEBI" id="CHEBI:83833"/>
        <dbReference type="ChEBI" id="CHEBI:83834"/>
        <dbReference type="EC" id="5.2.1.8"/>
    </reaction>
</comment>
<evidence type="ECO:0000256" key="3">
    <source>
        <dbReference type="ARBA" id="ARBA00023235"/>
    </source>
</evidence>
<evidence type="ECO:0000256" key="4">
    <source>
        <dbReference type="PROSITE-ProRule" id="PRU00278"/>
    </source>
</evidence>
<proteinExistence type="predicted"/>
<accession>A0A165FDN8</accession>
<dbReference type="CDD" id="cd00201">
    <property type="entry name" value="WW"/>
    <property type="match status" value="1"/>
</dbReference>
<dbReference type="EMBL" id="KV427614">
    <property type="protein sequence ID" value="KZT08811.1"/>
    <property type="molecule type" value="Genomic_DNA"/>
</dbReference>
<gene>
    <name evidence="8" type="ORF">LAESUDRAFT_697102</name>
</gene>
<evidence type="ECO:0000256" key="2">
    <source>
        <dbReference type="ARBA" id="ARBA00023110"/>
    </source>
</evidence>
<keyword evidence="9" id="KW-1185">Reference proteome</keyword>
<evidence type="ECO:0000259" key="6">
    <source>
        <dbReference type="PROSITE" id="PS50020"/>
    </source>
</evidence>
<dbReference type="RefSeq" id="XP_040766551.1">
    <property type="nucleotide sequence ID" value="XM_040906294.1"/>
</dbReference>
<dbReference type="Pfam" id="PF00397">
    <property type="entry name" value="WW"/>
    <property type="match status" value="1"/>
</dbReference>
<dbReference type="InterPro" id="IPR051370">
    <property type="entry name" value="PPIase_Pin1"/>
</dbReference>
<organism evidence="8 9">
    <name type="scientific">Laetiporus sulphureus 93-53</name>
    <dbReference type="NCBI Taxonomy" id="1314785"/>
    <lineage>
        <taxon>Eukaryota</taxon>
        <taxon>Fungi</taxon>
        <taxon>Dikarya</taxon>
        <taxon>Basidiomycota</taxon>
        <taxon>Agaricomycotina</taxon>
        <taxon>Agaricomycetes</taxon>
        <taxon>Polyporales</taxon>
        <taxon>Laetiporus</taxon>
    </lineage>
</organism>
<dbReference type="Gene3D" id="2.20.70.10">
    <property type="match status" value="1"/>
</dbReference>
<dbReference type="FunCoup" id="A0A165FDN8">
    <property type="interactions" value="646"/>
</dbReference>
<name>A0A165FDN8_9APHY</name>
<dbReference type="EC" id="5.2.1.8" evidence="5"/>
<dbReference type="PANTHER" id="PTHR10657">
    <property type="entry name" value="PEPTIDYL-PROLYL CIS-TRANS ISOMERASE"/>
    <property type="match status" value="1"/>
</dbReference>
<keyword evidence="2 4" id="KW-0697">Rotamase</keyword>